<organism evidence="1 2">
    <name type="scientific">Frischella perrara</name>
    <dbReference type="NCBI Taxonomy" id="1267021"/>
    <lineage>
        <taxon>Bacteria</taxon>
        <taxon>Pseudomonadati</taxon>
        <taxon>Pseudomonadota</taxon>
        <taxon>Gammaproteobacteria</taxon>
        <taxon>Orbales</taxon>
        <taxon>Orbaceae</taxon>
        <taxon>Frischella</taxon>
    </lineage>
</organism>
<protein>
    <submittedName>
        <fullName evidence="1">Uncharacterized protein</fullName>
    </submittedName>
</protein>
<proteinExistence type="predicted"/>
<dbReference type="RefSeq" id="WP_110443994.1">
    <property type="nucleotide sequence ID" value="NZ_QGLM01000018.1"/>
</dbReference>
<dbReference type="AlphaFoldDB" id="A0A318MU12"/>
<accession>A0A318MU12</accession>
<evidence type="ECO:0000313" key="1">
    <source>
        <dbReference type="EMBL" id="PXY94613.1"/>
    </source>
</evidence>
<sequence length="126" mass="13707">MDSLATLYNNKNLHTKDFTISVNGKTLVTDKDKSVSTGAPVFKGASDSDVMTYFKFLSGVDTMPTVKIISGKGTVYSVKVTEGPNAGSSVTLRDFSTSASQTKARWTIDIQRPDINKGRSVEMKFQ</sequence>
<gene>
    <name evidence="1" type="ORF">DKK76_09100</name>
</gene>
<dbReference type="Proteomes" id="UP000247838">
    <property type="component" value="Unassembled WGS sequence"/>
</dbReference>
<reference evidence="1 2" key="1">
    <citation type="submission" date="2018-05" db="EMBL/GenBank/DDBJ databases">
        <title>Reference genomes for bee gut microbiota database.</title>
        <authorList>
            <person name="Ellegaard K.M."/>
        </authorList>
    </citation>
    <scope>NUCLEOTIDE SEQUENCE [LARGE SCALE GENOMIC DNA]</scope>
    <source>
        <strain evidence="1 2">ESL0167</strain>
    </source>
</reference>
<name>A0A318MU12_FRIPE</name>
<dbReference type="EMBL" id="QGLM01000018">
    <property type="protein sequence ID" value="PXY94613.1"/>
    <property type="molecule type" value="Genomic_DNA"/>
</dbReference>
<evidence type="ECO:0000313" key="2">
    <source>
        <dbReference type="Proteomes" id="UP000247838"/>
    </source>
</evidence>
<comment type="caution">
    <text evidence="1">The sequence shown here is derived from an EMBL/GenBank/DDBJ whole genome shotgun (WGS) entry which is preliminary data.</text>
</comment>